<proteinExistence type="predicted"/>
<dbReference type="EMBL" id="JACPSX010000030">
    <property type="protein sequence ID" value="MBI3013792.1"/>
    <property type="molecule type" value="Genomic_DNA"/>
</dbReference>
<dbReference type="GO" id="GO:0008270">
    <property type="term" value="F:zinc ion binding"/>
    <property type="evidence" value="ECO:0007669"/>
    <property type="project" value="InterPro"/>
</dbReference>
<organism evidence="5 6">
    <name type="scientific">Tectimicrobiota bacterium</name>
    <dbReference type="NCBI Taxonomy" id="2528274"/>
    <lineage>
        <taxon>Bacteria</taxon>
        <taxon>Pseudomonadati</taxon>
        <taxon>Nitrospinota/Tectimicrobiota group</taxon>
        <taxon>Candidatus Tectimicrobiota</taxon>
    </lineage>
</organism>
<evidence type="ECO:0000259" key="4">
    <source>
        <dbReference type="Pfam" id="PF01717"/>
    </source>
</evidence>
<evidence type="ECO:0000256" key="3">
    <source>
        <dbReference type="ARBA" id="ARBA00022833"/>
    </source>
</evidence>
<comment type="caution">
    <text evidence="5">The sequence shown here is derived from an EMBL/GenBank/DDBJ whole genome shotgun (WGS) entry which is preliminary data.</text>
</comment>
<evidence type="ECO:0000256" key="1">
    <source>
        <dbReference type="ARBA" id="ARBA00001947"/>
    </source>
</evidence>
<dbReference type="Proteomes" id="UP000741360">
    <property type="component" value="Unassembled WGS sequence"/>
</dbReference>
<dbReference type="InterPro" id="IPR038071">
    <property type="entry name" value="UROD/MetE-like_sf"/>
</dbReference>
<evidence type="ECO:0000313" key="6">
    <source>
        <dbReference type="Proteomes" id="UP000741360"/>
    </source>
</evidence>
<keyword evidence="3" id="KW-0862">Zinc</keyword>
<dbReference type="InterPro" id="IPR002629">
    <property type="entry name" value="Met_Synth_C/arc"/>
</dbReference>
<dbReference type="GO" id="GO:0003871">
    <property type="term" value="F:5-methyltetrahydropteroyltriglutamate-homocysteine S-methyltransferase activity"/>
    <property type="evidence" value="ECO:0007669"/>
    <property type="project" value="InterPro"/>
</dbReference>
<gene>
    <name evidence="5" type="ORF">HYY65_01715</name>
</gene>
<dbReference type="GO" id="GO:0009086">
    <property type="term" value="P:methionine biosynthetic process"/>
    <property type="evidence" value="ECO:0007669"/>
    <property type="project" value="InterPro"/>
</dbReference>
<comment type="cofactor">
    <cofactor evidence="1">
        <name>Zn(2+)</name>
        <dbReference type="ChEBI" id="CHEBI:29105"/>
    </cofactor>
</comment>
<sequence>VVDGLKAKTITHLCYGTFEKIYPKILEIPVDRLDLEFSNSQLNFLEAIRKYPFTKEMGFGVVDVHSHVIEDKETVAKRIREILEVIPPERVYVDPDCGLKTRTVDEAVAKLRVIAEAVGEVRAGLRG</sequence>
<dbReference type="Gene3D" id="3.20.20.210">
    <property type="match status" value="1"/>
</dbReference>
<protein>
    <submittedName>
        <fullName evidence="5">Methionine synthase</fullName>
    </submittedName>
</protein>
<dbReference type="PANTHER" id="PTHR30519">
    <property type="entry name" value="5-METHYLTETRAHYDROPTEROYLTRIGLUTAMATE--HOMOCYSTEINE METHYLTRANSFERASE"/>
    <property type="match status" value="1"/>
</dbReference>
<accession>A0A932LZ34</accession>
<dbReference type="Pfam" id="PF01717">
    <property type="entry name" value="Meth_synt_2"/>
    <property type="match status" value="1"/>
</dbReference>
<dbReference type="AlphaFoldDB" id="A0A932LZ34"/>
<reference evidence="5" key="1">
    <citation type="submission" date="2020-07" db="EMBL/GenBank/DDBJ databases">
        <title>Huge and variable diversity of episymbiotic CPR bacteria and DPANN archaea in groundwater ecosystems.</title>
        <authorList>
            <person name="He C.Y."/>
            <person name="Keren R."/>
            <person name="Whittaker M."/>
            <person name="Farag I.F."/>
            <person name="Doudna J."/>
            <person name="Cate J.H.D."/>
            <person name="Banfield J.F."/>
        </authorList>
    </citation>
    <scope>NUCLEOTIDE SEQUENCE</scope>
    <source>
        <strain evidence="5">NC_groundwater_717_Ag_S-0.2um_59_8</strain>
    </source>
</reference>
<evidence type="ECO:0000256" key="2">
    <source>
        <dbReference type="ARBA" id="ARBA00022723"/>
    </source>
</evidence>
<evidence type="ECO:0000313" key="5">
    <source>
        <dbReference type="EMBL" id="MBI3013792.1"/>
    </source>
</evidence>
<dbReference type="SUPFAM" id="SSF51726">
    <property type="entry name" value="UROD/MetE-like"/>
    <property type="match status" value="1"/>
</dbReference>
<name>A0A932LZ34_UNCTE</name>
<keyword evidence="2" id="KW-0479">Metal-binding</keyword>
<feature type="domain" description="Cobalamin-independent methionine synthase MetE C-terminal/archaeal" evidence="4">
    <location>
        <begin position="7"/>
        <end position="117"/>
    </location>
</feature>
<feature type="non-terminal residue" evidence="5">
    <location>
        <position position="1"/>
    </location>
</feature>